<sequence>MQNEFDFTVIDALYATGYHGPRALDQPEFYWRSMLGSMVAYRDSFFRPLGEEIAPADARDGIEIEATRCEYEGSRFHHTLPMNISSLRQFANHWHLVLPTISTLRDGYCRLRGHDGAVSMLDLWFISKLCQLLPAYLIRRREQPADPDGIPVVPSIIYRISLGMHRIVHISLIKRMASGGDPAAPCLASDAYYLIAEAAGLLVGRNSVCAGPQTMVEQAYRAMIEPGPLAGAEASAAEPGFYRYAAAFLKLEAEKYLFAVRAAQQLRALIVALDAVPGQARTRAFRDALARFEDWSTEHTSPLAHEIAREDLAMLLQGDEAEIARARQWPAGTVLRQMTAGLNQLVAAADRMCVATLGADGPALLAEIDAMRAAPRGADEWSADAFSAHGLDAAAAQATAAALNAYLHDEHAAQRIFTRLQQEVDRALGIGDAIAPYSADDIAAVFGPRLRHCIAEHFTEPDVADHAVR</sequence>
<comment type="caution">
    <text evidence="1">The sequence shown here is derived from an EMBL/GenBank/DDBJ whole genome shotgun (WGS) entry which is preliminary data.</text>
</comment>
<dbReference type="PATRIC" id="fig|292.27.peg.1259"/>
<dbReference type="EMBL" id="LDWR01000014">
    <property type="protein sequence ID" value="KML60540.1"/>
    <property type="molecule type" value="Genomic_DNA"/>
</dbReference>
<dbReference type="Proteomes" id="UP000036338">
    <property type="component" value="Unassembled WGS sequence"/>
</dbReference>
<reference evidence="1 2" key="1">
    <citation type="submission" date="2015-05" db="EMBL/GenBank/DDBJ databases">
        <title>Draft genome of Burkholderia cepacia LK29.</title>
        <authorList>
            <person name="Chan X.Y."/>
        </authorList>
    </citation>
    <scope>NUCLEOTIDE SEQUENCE [LARGE SCALE GENOMIC DNA]</scope>
    <source>
        <strain evidence="1 2">LK29</strain>
    </source>
</reference>
<evidence type="ECO:0000313" key="2">
    <source>
        <dbReference type="Proteomes" id="UP000036338"/>
    </source>
</evidence>
<protein>
    <submittedName>
        <fullName evidence="1">Uncharacterized protein</fullName>
    </submittedName>
</protein>
<accession>A0A0J6A449</accession>
<proteinExistence type="predicted"/>
<gene>
    <name evidence="1" type="ORF">VL15_08425</name>
</gene>
<name>A0A0J6A449_BURCE</name>
<dbReference type="RefSeq" id="WP_048245066.1">
    <property type="nucleotide sequence ID" value="NZ_LDWR01000014.1"/>
</dbReference>
<organism evidence="1 2">
    <name type="scientific">Burkholderia cepacia</name>
    <name type="common">Pseudomonas cepacia</name>
    <dbReference type="NCBI Taxonomy" id="292"/>
    <lineage>
        <taxon>Bacteria</taxon>
        <taxon>Pseudomonadati</taxon>
        <taxon>Pseudomonadota</taxon>
        <taxon>Betaproteobacteria</taxon>
        <taxon>Burkholderiales</taxon>
        <taxon>Burkholderiaceae</taxon>
        <taxon>Burkholderia</taxon>
        <taxon>Burkholderia cepacia complex</taxon>
    </lineage>
</organism>
<dbReference type="AlphaFoldDB" id="A0A0J6A449"/>
<evidence type="ECO:0000313" key="1">
    <source>
        <dbReference type="EMBL" id="KML60540.1"/>
    </source>
</evidence>